<protein>
    <submittedName>
        <fullName evidence="1">Uncharacterized protein</fullName>
    </submittedName>
</protein>
<reference evidence="1 2" key="1">
    <citation type="submission" date="2020-07" db="EMBL/GenBank/DDBJ databases">
        <title>Draft whole-genome sequence of Heliobacterium chlorum DSM 3682, type strain.</title>
        <authorList>
            <person name="Kyndt J.A."/>
            <person name="Meyer T.E."/>
            <person name="Imhoff J.F."/>
        </authorList>
    </citation>
    <scope>NUCLEOTIDE SEQUENCE [LARGE SCALE GENOMIC DNA]</scope>
    <source>
        <strain evidence="1 2">DSM 3682</strain>
    </source>
</reference>
<gene>
    <name evidence="1" type="ORF">H1S01_00155</name>
</gene>
<evidence type="ECO:0000313" key="1">
    <source>
        <dbReference type="EMBL" id="MBC9782919.1"/>
    </source>
</evidence>
<keyword evidence="2" id="KW-1185">Reference proteome</keyword>
<comment type="caution">
    <text evidence="1">The sequence shown here is derived from an EMBL/GenBank/DDBJ whole genome shotgun (WGS) entry which is preliminary data.</text>
</comment>
<evidence type="ECO:0000313" key="2">
    <source>
        <dbReference type="Proteomes" id="UP000617402"/>
    </source>
</evidence>
<dbReference type="RefSeq" id="WP_188038121.1">
    <property type="nucleotide sequence ID" value="NZ_JACVHF010000001.1"/>
</dbReference>
<sequence>MLPREETVLQQELLMMPIEDLKAEAARLREEYAATKDMETQVRLSVAMAALYYRDRQSEYEKERKLAETFAKVKGTSGKTWFVPPKSETHRTRVYYIGRSGKVNSTSIDEMRNDLGGTWMSP</sequence>
<accession>A0ABR7SZ73</accession>
<proteinExistence type="predicted"/>
<organism evidence="1 2">
    <name type="scientific">Heliobacterium chlorum</name>
    <dbReference type="NCBI Taxonomy" id="2698"/>
    <lineage>
        <taxon>Bacteria</taxon>
        <taxon>Bacillati</taxon>
        <taxon>Bacillota</taxon>
        <taxon>Clostridia</taxon>
        <taxon>Eubacteriales</taxon>
        <taxon>Heliobacteriaceae</taxon>
        <taxon>Heliobacterium</taxon>
    </lineage>
</organism>
<dbReference type="Proteomes" id="UP000617402">
    <property type="component" value="Unassembled WGS sequence"/>
</dbReference>
<dbReference type="EMBL" id="JACVHF010000001">
    <property type="protein sequence ID" value="MBC9782919.1"/>
    <property type="molecule type" value="Genomic_DNA"/>
</dbReference>
<name>A0ABR7SZ73_HELCL</name>